<keyword evidence="3" id="KW-1185">Reference proteome</keyword>
<dbReference type="InterPro" id="IPR005039">
    <property type="entry name" value="Ant_C"/>
</dbReference>
<dbReference type="RefSeq" id="WP_180571883.1">
    <property type="nucleotide sequence ID" value="NZ_JACCKB010000188.1"/>
</dbReference>
<dbReference type="GO" id="GO:0003677">
    <property type="term" value="F:DNA binding"/>
    <property type="evidence" value="ECO:0007669"/>
    <property type="project" value="InterPro"/>
</dbReference>
<dbReference type="PANTHER" id="PTHR36180">
    <property type="entry name" value="DNA-BINDING PROTEIN-RELATED-RELATED"/>
    <property type="match status" value="1"/>
</dbReference>
<gene>
    <name evidence="2" type="ORF">H0A36_28315</name>
</gene>
<evidence type="ECO:0000313" key="2">
    <source>
        <dbReference type="EMBL" id="NYZ69923.1"/>
    </source>
</evidence>
<name>A0A853I9E9_9GAMM</name>
<accession>A0A853I9E9</accession>
<dbReference type="Proteomes" id="UP000569732">
    <property type="component" value="Unassembled WGS sequence"/>
</dbReference>
<dbReference type="InterPro" id="IPR003497">
    <property type="entry name" value="BRO_N_domain"/>
</dbReference>
<comment type="caution">
    <text evidence="2">The sequence shown here is derived from an EMBL/GenBank/DDBJ whole genome shotgun (WGS) entry which is preliminary data.</text>
</comment>
<dbReference type="AlphaFoldDB" id="A0A853I9E9"/>
<proteinExistence type="predicted"/>
<dbReference type="PANTHER" id="PTHR36180:SF2">
    <property type="entry name" value="BRO FAMILY PROTEIN"/>
    <property type="match status" value="1"/>
</dbReference>
<dbReference type="Pfam" id="PF02498">
    <property type="entry name" value="Bro-N"/>
    <property type="match status" value="1"/>
</dbReference>
<dbReference type="Pfam" id="PF03374">
    <property type="entry name" value="ANT"/>
    <property type="match status" value="1"/>
</dbReference>
<feature type="domain" description="Bro-N" evidence="1">
    <location>
        <begin position="1"/>
        <end position="102"/>
    </location>
</feature>
<organism evidence="2 3">
    <name type="scientific">Spartinivicinus marinus</name>
    <dbReference type="NCBI Taxonomy" id="2994442"/>
    <lineage>
        <taxon>Bacteria</taxon>
        <taxon>Pseudomonadati</taxon>
        <taxon>Pseudomonadota</taxon>
        <taxon>Gammaproteobacteria</taxon>
        <taxon>Oceanospirillales</taxon>
        <taxon>Zooshikellaceae</taxon>
        <taxon>Spartinivicinus</taxon>
    </lineage>
</organism>
<evidence type="ECO:0000259" key="1">
    <source>
        <dbReference type="PROSITE" id="PS51750"/>
    </source>
</evidence>
<dbReference type="EMBL" id="JACCKB010000188">
    <property type="protein sequence ID" value="NYZ69923.1"/>
    <property type="molecule type" value="Genomic_DNA"/>
</dbReference>
<dbReference type="PROSITE" id="PS51750">
    <property type="entry name" value="BRO_N"/>
    <property type="match status" value="1"/>
</dbReference>
<evidence type="ECO:0000313" key="3">
    <source>
        <dbReference type="Proteomes" id="UP000569732"/>
    </source>
</evidence>
<sequence length="235" mass="26883">MQIIPFQFNTSSIRVIDKDGEPWFVAKDVAVLLGYKEPRKAVLRHCLGGMKRPLPTTAGIRELVIIPERDVYRLIMRSKLPEAQQFEDWVVGEVLPSIRKTGNYGLSKIDWGNTSQVAGLLAQSIERVQEQDKQIAELKPKANFHDRVAVLDESTSVEKAAKIIGTGRNRLMAFLRRNEWVTMRNVPYQAKINQGLMDVKINPWTDNYGRLHENITPLVTAKGLVKLQKMWDNEY</sequence>
<reference evidence="2 3" key="1">
    <citation type="submission" date="2020-07" db="EMBL/GenBank/DDBJ databases">
        <title>Endozoicomonas sp. nov., isolated from sediment.</title>
        <authorList>
            <person name="Gu T."/>
        </authorList>
    </citation>
    <scope>NUCLEOTIDE SEQUENCE [LARGE SCALE GENOMIC DNA]</scope>
    <source>
        <strain evidence="2 3">SM1973</strain>
    </source>
</reference>
<dbReference type="SMART" id="SM01040">
    <property type="entry name" value="Bro-N"/>
    <property type="match status" value="1"/>
</dbReference>
<protein>
    <submittedName>
        <fullName evidence="2">Phage antirepressor KilAC domain-containing protein</fullName>
    </submittedName>
</protein>